<evidence type="ECO:0000259" key="3">
    <source>
        <dbReference type="PROSITE" id="PS51186"/>
    </source>
</evidence>
<dbReference type="AlphaFoldDB" id="A0A1V2IID9"/>
<dbReference type="STRING" id="1834516.BL253_03465"/>
<dbReference type="PANTHER" id="PTHR43877">
    <property type="entry name" value="AMINOALKYLPHOSPHONATE N-ACETYLTRANSFERASE-RELATED-RELATED"/>
    <property type="match status" value="1"/>
</dbReference>
<sequence>MRPAVAEDLPALLDLYRQLAGGRPESEPAGPADAGPILARILADPARQLLVADAGGRVVGTAEVLVNANLTHGGQPWAIVENVVVAADARRLGAGRALMAHVVAQAREAGCYKIQLLSRAERADAHLFYESLGFTRSAVGFRRYLP</sequence>
<dbReference type="PANTHER" id="PTHR43877:SF1">
    <property type="entry name" value="ACETYLTRANSFERASE"/>
    <property type="match status" value="1"/>
</dbReference>
<dbReference type="SUPFAM" id="SSF55729">
    <property type="entry name" value="Acyl-CoA N-acyltransferases (Nat)"/>
    <property type="match status" value="1"/>
</dbReference>
<dbReference type="Proteomes" id="UP000188929">
    <property type="component" value="Unassembled WGS sequence"/>
</dbReference>
<gene>
    <name evidence="4" type="ORF">BL253_03465</name>
</gene>
<dbReference type="InterPro" id="IPR016181">
    <property type="entry name" value="Acyl_CoA_acyltransferase"/>
</dbReference>
<comment type="caution">
    <text evidence="4">The sequence shown here is derived from an EMBL/GenBank/DDBJ whole genome shotgun (WGS) entry which is preliminary data.</text>
</comment>
<evidence type="ECO:0000313" key="4">
    <source>
        <dbReference type="EMBL" id="ONH32948.1"/>
    </source>
</evidence>
<name>A0A1V2IID9_9ACTN</name>
<dbReference type="Pfam" id="PF00583">
    <property type="entry name" value="Acetyltransf_1"/>
    <property type="match status" value="1"/>
</dbReference>
<keyword evidence="1 4" id="KW-0808">Transferase</keyword>
<protein>
    <submittedName>
        <fullName evidence="4">GNAT family N-acetyltransferase</fullName>
    </submittedName>
</protein>
<dbReference type="GO" id="GO:0016747">
    <property type="term" value="F:acyltransferase activity, transferring groups other than amino-acyl groups"/>
    <property type="evidence" value="ECO:0007669"/>
    <property type="project" value="InterPro"/>
</dbReference>
<dbReference type="InterPro" id="IPR050832">
    <property type="entry name" value="Bact_Acetyltransf"/>
</dbReference>
<proteinExistence type="predicted"/>
<evidence type="ECO:0000256" key="2">
    <source>
        <dbReference type="ARBA" id="ARBA00023315"/>
    </source>
</evidence>
<keyword evidence="2" id="KW-0012">Acyltransferase</keyword>
<organism evidence="4 5">
    <name type="scientific">Pseudofrankia asymbiotica</name>
    <dbReference type="NCBI Taxonomy" id="1834516"/>
    <lineage>
        <taxon>Bacteria</taxon>
        <taxon>Bacillati</taxon>
        <taxon>Actinomycetota</taxon>
        <taxon>Actinomycetes</taxon>
        <taxon>Frankiales</taxon>
        <taxon>Frankiaceae</taxon>
        <taxon>Pseudofrankia</taxon>
    </lineage>
</organism>
<evidence type="ECO:0000256" key="1">
    <source>
        <dbReference type="ARBA" id="ARBA00022679"/>
    </source>
</evidence>
<dbReference type="CDD" id="cd04301">
    <property type="entry name" value="NAT_SF"/>
    <property type="match status" value="1"/>
</dbReference>
<dbReference type="EMBL" id="MOMC01000008">
    <property type="protein sequence ID" value="ONH32948.1"/>
    <property type="molecule type" value="Genomic_DNA"/>
</dbReference>
<keyword evidence="5" id="KW-1185">Reference proteome</keyword>
<accession>A0A1V2IID9</accession>
<dbReference type="PROSITE" id="PS51186">
    <property type="entry name" value="GNAT"/>
    <property type="match status" value="1"/>
</dbReference>
<dbReference type="Gene3D" id="3.40.630.30">
    <property type="match status" value="1"/>
</dbReference>
<evidence type="ECO:0000313" key="5">
    <source>
        <dbReference type="Proteomes" id="UP000188929"/>
    </source>
</evidence>
<feature type="domain" description="N-acetyltransferase" evidence="3">
    <location>
        <begin position="1"/>
        <end position="146"/>
    </location>
</feature>
<reference evidence="5" key="1">
    <citation type="submission" date="2016-10" db="EMBL/GenBank/DDBJ databases">
        <title>Frankia sp. NRRL B-16386 Genome sequencing.</title>
        <authorList>
            <person name="Ghodhbane-Gtari F."/>
            <person name="Swanson E."/>
            <person name="Gueddou A."/>
            <person name="Hezbri K."/>
            <person name="Ktari K."/>
            <person name="Nouioui I."/>
            <person name="Morris K."/>
            <person name="Simpson S."/>
            <person name="Abebe-Akele F."/>
            <person name="Thomas K."/>
            <person name="Gtari M."/>
            <person name="Tisa L.S."/>
        </authorList>
    </citation>
    <scope>NUCLEOTIDE SEQUENCE [LARGE SCALE GENOMIC DNA]</scope>
    <source>
        <strain evidence="5">NRRL B-16386</strain>
    </source>
</reference>
<dbReference type="InterPro" id="IPR000182">
    <property type="entry name" value="GNAT_dom"/>
</dbReference>